<proteinExistence type="predicted"/>
<reference evidence="2 3" key="1">
    <citation type="submission" date="2021-07" db="EMBL/GenBank/DDBJ databases">
        <title>The draft genome sequence of Sphingomicrobium sp. B8.</title>
        <authorList>
            <person name="Mu L."/>
        </authorList>
    </citation>
    <scope>NUCLEOTIDE SEQUENCE [LARGE SCALE GENOMIC DNA]</scope>
    <source>
        <strain evidence="2 3">B8</strain>
    </source>
</reference>
<feature type="compositionally biased region" description="Basic and acidic residues" evidence="1">
    <location>
        <begin position="99"/>
        <end position="110"/>
    </location>
</feature>
<name>A0ABS6V6C1_9SPHN</name>
<comment type="caution">
    <text evidence="2">The sequence shown here is derived from an EMBL/GenBank/DDBJ whole genome shotgun (WGS) entry which is preliminary data.</text>
</comment>
<gene>
    <name evidence="2" type="ORF">KTQ36_07275</name>
</gene>
<evidence type="ECO:0000256" key="1">
    <source>
        <dbReference type="SAM" id="MobiDB-lite"/>
    </source>
</evidence>
<feature type="compositionally biased region" description="Basic residues" evidence="1">
    <location>
        <begin position="125"/>
        <end position="141"/>
    </location>
</feature>
<keyword evidence="3" id="KW-1185">Reference proteome</keyword>
<feature type="region of interest" description="Disordered" evidence="1">
    <location>
        <begin position="99"/>
        <end position="151"/>
    </location>
</feature>
<dbReference type="Proteomes" id="UP000698028">
    <property type="component" value="Unassembled WGS sequence"/>
</dbReference>
<evidence type="ECO:0000313" key="2">
    <source>
        <dbReference type="EMBL" id="MBW0145096.1"/>
    </source>
</evidence>
<evidence type="ECO:0008006" key="4">
    <source>
        <dbReference type="Google" id="ProtNLM"/>
    </source>
</evidence>
<accession>A0ABS6V6C1</accession>
<protein>
    <recommendedName>
        <fullName evidence="4">DUF3618 domain-containing protein</fullName>
    </recommendedName>
</protein>
<organism evidence="2 3">
    <name type="scientific">Sphingomicrobium clamense</name>
    <dbReference type="NCBI Taxonomy" id="2851013"/>
    <lineage>
        <taxon>Bacteria</taxon>
        <taxon>Pseudomonadati</taxon>
        <taxon>Pseudomonadota</taxon>
        <taxon>Alphaproteobacteria</taxon>
        <taxon>Sphingomonadales</taxon>
        <taxon>Sphingomonadaceae</taxon>
        <taxon>Sphingomicrobium</taxon>
    </lineage>
</organism>
<sequence length="151" mass="16036">MTVDPKVLDAQNRVEIQRAKLMRSVEYGIGQAKRRLAPDLIAAQAWDATKAKVTDTAHEAVVAAKKNPWLVGGIGAAIGLFLARGPLGDALRGVKSKIVDSDAETPKASDPENSPETPVAVAKQAKQRKAGAASKRSRKSANKNSKTEDVK</sequence>
<dbReference type="RefSeq" id="WP_218633034.1">
    <property type="nucleotide sequence ID" value="NZ_JAHVAH010000001.1"/>
</dbReference>
<dbReference type="EMBL" id="JAHVAH010000001">
    <property type="protein sequence ID" value="MBW0145096.1"/>
    <property type="molecule type" value="Genomic_DNA"/>
</dbReference>
<evidence type="ECO:0000313" key="3">
    <source>
        <dbReference type="Proteomes" id="UP000698028"/>
    </source>
</evidence>